<dbReference type="OrthoDB" id="6064917at2"/>
<dbReference type="Gene3D" id="2.80.10.50">
    <property type="match status" value="1"/>
</dbReference>
<feature type="domain" description="Ricin B lectin" evidence="3">
    <location>
        <begin position="304"/>
        <end position="428"/>
    </location>
</feature>
<protein>
    <submittedName>
        <fullName evidence="4">GlcNAc-PI de-N-acetylase</fullName>
    </submittedName>
</protein>
<dbReference type="InterPro" id="IPR013517">
    <property type="entry name" value="FG-GAP"/>
</dbReference>
<accession>A0A158H3M0</accession>
<feature type="chain" id="PRO_5011111283" evidence="2">
    <location>
        <begin position="34"/>
        <end position="797"/>
    </location>
</feature>
<dbReference type="InterPro" id="IPR028994">
    <property type="entry name" value="Integrin_alpha_N"/>
</dbReference>
<keyword evidence="5" id="KW-1185">Reference proteome</keyword>
<dbReference type="SUPFAM" id="SSF50370">
    <property type="entry name" value="Ricin B-like lectins"/>
    <property type="match status" value="1"/>
</dbReference>
<evidence type="ECO:0000313" key="5">
    <source>
        <dbReference type="Proteomes" id="UP000054770"/>
    </source>
</evidence>
<dbReference type="AlphaFoldDB" id="A0A158H3M0"/>
<dbReference type="EMBL" id="FCON02000013">
    <property type="protein sequence ID" value="SAL38519.1"/>
    <property type="molecule type" value="Genomic_DNA"/>
</dbReference>
<dbReference type="Gene3D" id="2.40.128.340">
    <property type="match status" value="1"/>
</dbReference>
<reference evidence="4" key="1">
    <citation type="submission" date="2016-01" db="EMBL/GenBank/DDBJ databases">
        <authorList>
            <person name="Peeters C."/>
        </authorList>
    </citation>
    <scope>NUCLEOTIDE SEQUENCE [LARGE SCALE GENOMIC DNA]</scope>
    <source>
        <strain evidence="4">LMG 22940</strain>
    </source>
</reference>
<gene>
    <name evidence="4" type="ORF">AWB68_01685</name>
</gene>
<comment type="caution">
    <text evidence="4">The sequence shown here is derived from an EMBL/GenBank/DDBJ whole genome shotgun (WGS) entry which is preliminary data.</text>
</comment>
<dbReference type="PROSITE" id="PS50231">
    <property type="entry name" value="RICIN_B_LECTIN"/>
    <property type="match status" value="1"/>
</dbReference>
<evidence type="ECO:0000313" key="4">
    <source>
        <dbReference type="EMBL" id="SAL38519.1"/>
    </source>
</evidence>
<dbReference type="PANTHER" id="PTHR46580">
    <property type="entry name" value="SENSOR KINASE-RELATED"/>
    <property type="match status" value="1"/>
</dbReference>
<dbReference type="InterPro" id="IPR024078">
    <property type="entry name" value="LmbE-like_dom_sf"/>
</dbReference>
<keyword evidence="1 2" id="KW-0732">Signal</keyword>
<name>A0A158H3M0_9BURK</name>
<dbReference type="Gene3D" id="3.40.50.10320">
    <property type="entry name" value="LmbE-like"/>
    <property type="match status" value="1"/>
</dbReference>
<dbReference type="SUPFAM" id="SSF69318">
    <property type="entry name" value="Integrin alpha N-terminal domain"/>
    <property type="match status" value="1"/>
</dbReference>
<dbReference type="RefSeq" id="WP_087643893.1">
    <property type="nucleotide sequence ID" value="NZ_FCON02000013.1"/>
</dbReference>
<dbReference type="InterPro" id="IPR035992">
    <property type="entry name" value="Ricin_B-like_lectins"/>
</dbReference>
<sequence>MRRGRSTSIAWLVWHALLFALSAVLVPPQRALAAEPNADCHAGTLVTVVAHLDDDLLFVNPGISDKIDAGWCVTVVHLIGGANGAKFDYVLLRETGTKLAYARMAGVPNEWLESNATFAGKPVHELVLTHQPRVKLLELRLPGGAVRGGKVPLGLLWDRGETLTTYPMNTDGTGATTYDRRALIATLRAILTPAIEVYTLNPDTVPFIEHPDHIYAARITRVVAQGLNKNLPIGYHVTYPTAGLPKNLSTAETLRKRDTVGSYFAVDGNDAGHVFGEYQWDGNWVARRYFSAARTSDPGAEFQPRPTRLVNEYSSQCLDSGGGAGKSPRLAVCSDSASQDWIWQPLPVKPGDKNDAQLVNDSTHRCVAERDGRLVEEACNAGAAAQRWTPWDFGLVYTPLGHCLGAVNGALSIGRCSLLTAEFRWATTPRSQWSDTREEGALYGDVRGSGRASTVYVQRRKDGPGFNVWVAEMSRFEGAMPWYLNAVPFDPEATAPTCRADTLCFDGARFLVADFDGDGRADLMVVTPRNGGTAFWLLRSNGSRFEAPRLWYQTSSAFTPDTAQQYVAADFNGHGRADVMIAQKRDDAGLDLWVLTGNAATANAPVRWLEAPQLDAAARFLPARLAGSSREGLLAVENVNSALAVTQIASTGSAFSAGERGTPYPQFPRASVKVAAGDVEGTGIDDLVVLQPRGDNASIDVWKMKGGKTFGPPVRVGTLADTSYADTMPALIRRNDRTTLMLFRRANATLGEFYFTGGAPSLSGYDFDPSSKFGPVQIWGNLPGLYSESLWLRSLAQ</sequence>
<evidence type="ECO:0000259" key="3">
    <source>
        <dbReference type="SMART" id="SM00458"/>
    </source>
</evidence>
<evidence type="ECO:0000256" key="1">
    <source>
        <dbReference type="ARBA" id="ARBA00022729"/>
    </source>
</evidence>
<dbReference type="Proteomes" id="UP000054770">
    <property type="component" value="Unassembled WGS sequence"/>
</dbReference>
<dbReference type="InterPro" id="IPR000772">
    <property type="entry name" value="Ricin_B_lectin"/>
</dbReference>
<proteinExistence type="predicted"/>
<feature type="signal peptide" evidence="2">
    <location>
        <begin position="1"/>
        <end position="33"/>
    </location>
</feature>
<dbReference type="Pfam" id="PF13517">
    <property type="entry name" value="FG-GAP_3"/>
    <property type="match status" value="1"/>
</dbReference>
<evidence type="ECO:0000256" key="2">
    <source>
        <dbReference type="SAM" id="SignalP"/>
    </source>
</evidence>
<dbReference type="SUPFAM" id="SSF102588">
    <property type="entry name" value="LmbE-like"/>
    <property type="match status" value="1"/>
</dbReference>
<organism evidence="4 5">
    <name type="scientific">Caballeronia choica</name>
    <dbReference type="NCBI Taxonomy" id="326476"/>
    <lineage>
        <taxon>Bacteria</taxon>
        <taxon>Pseudomonadati</taxon>
        <taxon>Pseudomonadota</taxon>
        <taxon>Betaproteobacteria</taxon>
        <taxon>Burkholderiales</taxon>
        <taxon>Burkholderiaceae</taxon>
        <taxon>Caballeronia</taxon>
    </lineage>
</organism>
<dbReference type="SMART" id="SM00458">
    <property type="entry name" value="RICIN"/>
    <property type="match status" value="1"/>
</dbReference>